<dbReference type="EMBL" id="SADD01000009">
    <property type="protein sequence ID" value="RVU42838.1"/>
    <property type="molecule type" value="Genomic_DNA"/>
</dbReference>
<dbReference type="Proteomes" id="UP000282926">
    <property type="component" value="Unassembled WGS sequence"/>
</dbReference>
<evidence type="ECO:0000313" key="2">
    <source>
        <dbReference type="Proteomes" id="UP000282926"/>
    </source>
</evidence>
<comment type="caution">
    <text evidence="1">The sequence shown here is derived from an EMBL/GenBank/DDBJ whole genome shotgun (WGS) entry which is preliminary data.</text>
</comment>
<organism evidence="1 2">
    <name type="scientific">Lujinxingia sediminis</name>
    <dbReference type="NCBI Taxonomy" id="2480984"/>
    <lineage>
        <taxon>Bacteria</taxon>
        <taxon>Deltaproteobacteria</taxon>
        <taxon>Bradymonadales</taxon>
        <taxon>Lujinxingiaceae</taxon>
        <taxon>Lujinxingia</taxon>
    </lineage>
</organism>
<proteinExistence type="predicted"/>
<evidence type="ECO:0008006" key="3">
    <source>
        <dbReference type="Google" id="ProtNLM"/>
    </source>
</evidence>
<reference evidence="1 2" key="1">
    <citation type="submission" date="2019-01" db="EMBL/GenBank/DDBJ databases">
        <title>Lujinxingia litoralis gen. nov., sp. nov. and Lujinxingia sediminis gen. nov., sp. nov., new members in the order Bradymonadales, isolated from coastal sediment.</title>
        <authorList>
            <person name="Li C.-M."/>
        </authorList>
    </citation>
    <scope>NUCLEOTIDE SEQUENCE [LARGE SCALE GENOMIC DNA]</scope>
    <source>
        <strain evidence="1 2">SEH01</strain>
    </source>
</reference>
<accession>A0ABY0CR51</accession>
<evidence type="ECO:0000313" key="1">
    <source>
        <dbReference type="EMBL" id="RVU42838.1"/>
    </source>
</evidence>
<sequence>MVWGPNGDDPLYSFEICPCCGTEFGYEDCTLKATRINRARWLEKGAPWFEVEKRPDDWDVNEQLSKIPAELL</sequence>
<protein>
    <recommendedName>
        <fullName evidence="3">Threonine synthase</fullName>
    </recommendedName>
</protein>
<gene>
    <name evidence="1" type="ORF">EA187_15020</name>
</gene>
<keyword evidence="2" id="KW-1185">Reference proteome</keyword>
<name>A0ABY0CR51_9DELT</name>